<feature type="compositionally biased region" description="Low complexity" evidence="3">
    <location>
        <begin position="152"/>
        <end position="214"/>
    </location>
</feature>
<accession>A0A2H4PIL3</accession>
<dbReference type="KEGG" id="vg:54995156"/>
<evidence type="ECO:0000256" key="3">
    <source>
        <dbReference type="SAM" id="MobiDB-lite"/>
    </source>
</evidence>
<evidence type="ECO:0000313" key="5">
    <source>
        <dbReference type="EMBL" id="ATW62653.1"/>
    </source>
</evidence>
<evidence type="ECO:0000256" key="1">
    <source>
        <dbReference type="ARBA" id="ARBA00004328"/>
    </source>
</evidence>
<name>A0A2H4PIL3_9CAUD</name>
<keyword evidence="2" id="KW-0946">Virion</keyword>
<evidence type="ECO:0000256" key="2">
    <source>
        <dbReference type="ARBA" id="ARBA00022732"/>
    </source>
</evidence>
<dbReference type="InterPro" id="IPR030392">
    <property type="entry name" value="S74_ICA"/>
</dbReference>
<dbReference type="Pfam" id="PF13884">
    <property type="entry name" value="Peptidase_S74"/>
    <property type="match status" value="1"/>
</dbReference>
<reference evidence="5" key="1">
    <citation type="submission" date="2017-11" db="EMBL/GenBank/DDBJ databases">
        <title>SP3 genome.</title>
        <authorList>
            <person name="Sritha K.S."/>
            <person name="Sarita G.B."/>
            <person name="Jeena A."/>
        </authorList>
    </citation>
    <scope>NUCLEOTIDE SEQUENCE [LARGE SCALE GENOMIC DNA]</scope>
</reference>
<keyword evidence="6" id="KW-1185">Reference proteome</keyword>
<protein>
    <submittedName>
        <fullName evidence="5">Tail fiber protein</fullName>
    </submittedName>
</protein>
<feature type="domain" description="Peptidase S74" evidence="4">
    <location>
        <begin position="966"/>
        <end position="1076"/>
    </location>
</feature>
<keyword evidence="2" id="KW-1227">Viral tail protein</keyword>
<comment type="subcellular location">
    <subcellularLocation>
        <location evidence="1">Virion</location>
    </subcellularLocation>
</comment>
<feature type="compositionally biased region" description="Low complexity" evidence="3">
    <location>
        <begin position="84"/>
        <end position="98"/>
    </location>
</feature>
<dbReference type="GO" id="GO:0098015">
    <property type="term" value="C:virus tail"/>
    <property type="evidence" value="ECO:0007669"/>
    <property type="project" value="UniProtKB-KW"/>
</dbReference>
<sequence>MAIKTKIIVQQILNIDDTTTTASKYPKYTVVLGNSISSITAGELTAAVEAAAGSAAAAKGSEIAAKDSENKAKDSEIQAGIHAGASEASATQSAASAAESERQAGLSKDSADDSAASALESKGFRDATELAAQNAEQSRLLAEQAKNAAQAAQTGAETAQAGAETAEANAAASAATAGEHAAAARVSETNAKTSETNAAASEAEAGNQASNATTEADRAKAEADRAAQIVDIKLDKEDISGFIKVYKTKAEADADVGNRVLGEKILVWNQTDSKYGWYKVAGTAEAPVLELVETEQKLVSVNNVHADDDGNVQITLPGGNPSLWLGEVTWFPYDKDSGVGYPGVLPADGREVLRVDYPDTWEAIEAGLIPSVSEAEWQAGATLYFSTGDGSTTFRLPDMMQGQAFRAAAKGEENAGNIKEQIPYITSVNGVLPEDATGAIVLGLSSVEGTLSIAKGGTGATTKEAARTALEVPAASDVYTKAETYEKSELYTQTEIDDKLADVYTKAETYEKSELYTQTEVDDKLVEVKTQADTSYLAKTQNLSDLADRAAAWLNVRPIGSTPLAGDPVNDYDAVTKRWVENKINTGTIGPTMNGVMNYGVGDFHLRDSRAYIQPYEVVSDGQLLNRADWPELWAYAQMLSPISDSEWLADPSRRGKYSLGDGLTTFRVPDRNGVQEGSIKGLFGRGDYGVPSDDGKVFDASLPNISSSVSSDLNGRVWFPFAATTGAMDIATSGDMTFKPAAGYEMGSQGNILRFNASKSSAVYGRYGNTDNVLPRSFVGVWVIRASGGFVAANTSWSVINGDATRPSAGTIVDGGEILSKYNVGTATEAQMSWRMRAEIGATYYARLNVSNTTTGKTAVYDFNENGDFTLPGRLTAKGNATIAGSATIIDGQYPQLSMRPNYLGGGTVPDTVVGGAMFFEGALDPKGKKYYRLFFRRKDGNRTGEVALDFPTSTSGTLALQGTSGLEYKKDITDADAQEAMDRINGQRLVNFVYKDDEQGRVRFGIIAEEAELIAPQYIKHNQVSYEDILDEEGNKIGEKTKDRPSVDVNPIVMDLMGCVQTLTKRIEDMKAEIAELKASK</sequence>
<organism evidence="5 6">
    <name type="scientific">Salmonella phage SP-3</name>
    <dbReference type="NCBI Taxonomy" id="1186124"/>
    <lineage>
        <taxon>Viruses</taxon>
        <taxon>Duplodnaviria</taxon>
        <taxon>Heunggongvirae</taxon>
        <taxon>Uroviricota</taxon>
        <taxon>Caudoviricetes</taxon>
    </lineage>
</organism>
<feature type="region of interest" description="Disordered" evidence="3">
    <location>
        <begin position="84"/>
        <end position="118"/>
    </location>
</feature>
<evidence type="ECO:0000313" key="6">
    <source>
        <dbReference type="Proteomes" id="UP000259545"/>
    </source>
</evidence>
<dbReference type="EMBL" id="MG387042">
    <property type="protein sequence ID" value="ATW62653.1"/>
    <property type="molecule type" value="Genomic_DNA"/>
</dbReference>
<feature type="region of interest" description="Disordered" evidence="3">
    <location>
        <begin position="152"/>
        <end position="219"/>
    </location>
</feature>
<dbReference type="SMR" id="A0A2H4PIL3"/>
<evidence type="ECO:0000259" key="4">
    <source>
        <dbReference type="PROSITE" id="PS51688"/>
    </source>
</evidence>
<proteinExistence type="predicted"/>
<dbReference type="PROSITE" id="PS51688">
    <property type="entry name" value="ICA"/>
    <property type="match status" value="1"/>
</dbReference>
<dbReference type="Proteomes" id="UP000259545">
    <property type="component" value="Segment"/>
</dbReference>